<evidence type="ECO:0000313" key="2">
    <source>
        <dbReference type="EMBL" id="QRQ83129.1"/>
    </source>
</evidence>
<dbReference type="RefSeq" id="WP_230340424.1">
    <property type="nucleotide sequence ID" value="NZ_CP069798.1"/>
</dbReference>
<protein>
    <submittedName>
        <fullName evidence="2">Prepilin-type N-terminal cleavage/methylation domain-containing protein</fullName>
    </submittedName>
</protein>
<dbReference type="Proteomes" id="UP000653156">
    <property type="component" value="Chromosome"/>
</dbReference>
<dbReference type="InterPro" id="IPR031982">
    <property type="entry name" value="PilE-like"/>
</dbReference>
<gene>
    <name evidence="2" type="ORF">JQU52_07170</name>
</gene>
<dbReference type="EMBL" id="CP069798">
    <property type="protein sequence ID" value="QRQ83129.1"/>
    <property type="molecule type" value="Genomic_DNA"/>
</dbReference>
<dbReference type="SUPFAM" id="SSF54523">
    <property type="entry name" value="Pili subunits"/>
    <property type="match status" value="1"/>
</dbReference>
<dbReference type="NCBIfam" id="TIGR02532">
    <property type="entry name" value="IV_pilin_GFxxxE"/>
    <property type="match status" value="1"/>
</dbReference>
<dbReference type="KEGG" id="ptes:JQU52_07170"/>
<dbReference type="GO" id="GO:0015627">
    <property type="term" value="C:type II protein secretion system complex"/>
    <property type="evidence" value="ECO:0007669"/>
    <property type="project" value="InterPro"/>
</dbReference>
<dbReference type="AlphaFoldDB" id="A0A892ZQR3"/>
<sequence>MFARNSRYLGFTLMEMMLVLAILAIVAAIAWPSYQNHVRQTRLNEAKSALLNNSQALERFYSQNHRFKTNSTTWMPLPITETAHFCLRLQGNPRGTNSDSIYTLKAVAFNPEQEPRIIKISQDLTVMVCEESSSRCSESTPFFTGGSSVDKRCKIIGTA</sequence>
<keyword evidence="1" id="KW-0488">Methylation</keyword>
<dbReference type="InterPro" id="IPR045584">
    <property type="entry name" value="Pilin-like"/>
</dbReference>
<organism evidence="2 3">
    <name type="scientific">Paralysiella testudinis</name>
    <dbReference type="NCBI Taxonomy" id="2809020"/>
    <lineage>
        <taxon>Bacteria</taxon>
        <taxon>Pseudomonadati</taxon>
        <taxon>Pseudomonadota</taxon>
        <taxon>Betaproteobacteria</taxon>
        <taxon>Neisseriales</taxon>
        <taxon>Neisseriaceae</taxon>
        <taxon>Paralysiella</taxon>
    </lineage>
</organism>
<dbReference type="Pfam" id="PF16732">
    <property type="entry name" value="ComP_DUS"/>
    <property type="match status" value="1"/>
</dbReference>
<dbReference type="InterPro" id="IPR012902">
    <property type="entry name" value="N_methyl_site"/>
</dbReference>
<evidence type="ECO:0000256" key="1">
    <source>
        <dbReference type="ARBA" id="ARBA00022481"/>
    </source>
</evidence>
<name>A0A892ZQR3_9NEIS</name>
<dbReference type="GO" id="GO:0015628">
    <property type="term" value="P:protein secretion by the type II secretion system"/>
    <property type="evidence" value="ECO:0007669"/>
    <property type="project" value="InterPro"/>
</dbReference>
<accession>A0A892ZQR3</accession>
<dbReference type="Gene3D" id="3.30.700.50">
    <property type="match status" value="1"/>
</dbReference>
<keyword evidence="3" id="KW-1185">Reference proteome</keyword>
<dbReference type="PRINTS" id="PR00813">
    <property type="entry name" value="BCTERIALGSPG"/>
</dbReference>
<dbReference type="GO" id="GO:0043683">
    <property type="term" value="P:type IV pilus assembly"/>
    <property type="evidence" value="ECO:0007669"/>
    <property type="project" value="InterPro"/>
</dbReference>
<dbReference type="InterPro" id="IPR000983">
    <property type="entry name" value="Bac_GSPG_pilin"/>
</dbReference>
<evidence type="ECO:0000313" key="3">
    <source>
        <dbReference type="Proteomes" id="UP000653156"/>
    </source>
</evidence>
<proteinExistence type="predicted"/>
<dbReference type="Pfam" id="PF07963">
    <property type="entry name" value="N_methyl"/>
    <property type="match status" value="1"/>
</dbReference>
<reference evidence="2" key="1">
    <citation type="submission" date="2021-02" db="EMBL/GenBank/DDBJ databases">
        <title>Neisseriaceae sp. 26B isolated from the cloaca of a Common Toad-headed Turtle (Mesoclemmys nasuta).</title>
        <authorList>
            <person name="Spergser J."/>
            <person name="Busse H.-J."/>
        </authorList>
    </citation>
    <scope>NUCLEOTIDE SEQUENCE</scope>
    <source>
        <strain evidence="2">26B</strain>
    </source>
</reference>